<accession>S0FGA1</accession>
<dbReference type="Proteomes" id="UP000014155">
    <property type="component" value="Unassembled WGS sequence"/>
</dbReference>
<keyword evidence="1" id="KW-0805">Transcription regulation</keyword>
<gene>
    <name evidence="5" type="ORF">CTER_4370</name>
</gene>
<dbReference type="PANTHER" id="PTHR47504">
    <property type="entry name" value="RIGHT ORIGIN-BINDING PROTEIN"/>
    <property type="match status" value="1"/>
</dbReference>
<dbReference type="GO" id="GO:0043565">
    <property type="term" value="F:sequence-specific DNA binding"/>
    <property type="evidence" value="ECO:0007669"/>
    <property type="project" value="InterPro"/>
</dbReference>
<evidence type="ECO:0000313" key="5">
    <source>
        <dbReference type="EMBL" id="EMS69982.1"/>
    </source>
</evidence>
<keyword evidence="3" id="KW-0804">Transcription</keyword>
<dbReference type="GO" id="GO:0003700">
    <property type="term" value="F:DNA-binding transcription factor activity"/>
    <property type="evidence" value="ECO:0007669"/>
    <property type="project" value="InterPro"/>
</dbReference>
<evidence type="ECO:0000256" key="3">
    <source>
        <dbReference type="ARBA" id="ARBA00023163"/>
    </source>
</evidence>
<evidence type="ECO:0000256" key="2">
    <source>
        <dbReference type="ARBA" id="ARBA00023125"/>
    </source>
</evidence>
<proteinExistence type="predicted"/>
<dbReference type="InterPro" id="IPR009057">
    <property type="entry name" value="Homeodomain-like_sf"/>
</dbReference>
<dbReference type="AlphaFoldDB" id="S0FGA1"/>
<keyword evidence="2" id="KW-0238">DNA-binding</keyword>
<evidence type="ECO:0000313" key="6">
    <source>
        <dbReference type="Proteomes" id="UP000014155"/>
    </source>
</evidence>
<dbReference type="InterPro" id="IPR018060">
    <property type="entry name" value="HTH_AraC"/>
</dbReference>
<keyword evidence="6" id="KW-1185">Reference proteome</keyword>
<dbReference type="InterPro" id="IPR011256">
    <property type="entry name" value="Reg_factor_effector_dom_sf"/>
</dbReference>
<evidence type="ECO:0000259" key="4">
    <source>
        <dbReference type="PROSITE" id="PS01124"/>
    </source>
</evidence>
<comment type="caution">
    <text evidence="5">The sequence shown here is derived from an EMBL/GenBank/DDBJ whole genome shotgun (WGS) entry which is preliminary data.</text>
</comment>
<dbReference type="EMBL" id="AORV01000061">
    <property type="protein sequence ID" value="EMS69982.1"/>
    <property type="molecule type" value="Genomic_DNA"/>
</dbReference>
<feature type="domain" description="HTH araC/xylS-type" evidence="4">
    <location>
        <begin position="24"/>
        <end position="122"/>
    </location>
</feature>
<sequence>MGRFLCLIGEMEADLDNHLLELIKETTGFIESNLLEPLNLDNISENVNVSKFHLLRIWKGATFTGLMEYVRRRRIAQSLSDLIHERNSIEFISSKYSFGSERTYNRVFKEEFGITPAKWRKNPCPLEILDRFNANFMNCAGEGLVFLRSITVLPAFSIAGLEYRVEVEDNAVNQTANKLGVDFFYNHRLRVFNPVDKDVYIGLTTVPPHAEGYTFYQPSVGIDQSSIVLPDMKIRNIQPHKYGVFTYMGPHRPEEISSKTLSGIWEYIFTTWIPNVDFNLKQKFRFERINYAKCSKQYSECDLYYPISYI</sequence>
<protein>
    <submittedName>
        <fullName evidence="5">AraC family transcriptional regulator</fullName>
    </submittedName>
</protein>
<dbReference type="PROSITE" id="PS01124">
    <property type="entry name" value="HTH_ARAC_FAMILY_2"/>
    <property type="match status" value="1"/>
</dbReference>
<dbReference type="eggNOG" id="COG2207">
    <property type="taxonomic scope" value="Bacteria"/>
</dbReference>
<dbReference type="STRING" id="1195236.CTER_4370"/>
<dbReference type="PATRIC" id="fig|1195236.3.peg.4556"/>
<dbReference type="Pfam" id="PF12833">
    <property type="entry name" value="HTH_18"/>
    <property type="match status" value="1"/>
</dbReference>
<dbReference type="Pfam" id="PF14526">
    <property type="entry name" value="Cass2"/>
    <property type="match status" value="1"/>
</dbReference>
<dbReference type="SUPFAM" id="SSF55136">
    <property type="entry name" value="Probable bacterial effector-binding domain"/>
    <property type="match status" value="1"/>
</dbReference>
<dbReference type="SMART" id="SM00342">
    <property type="entry name" value="HTH_ARAC"/>
    <property type="match status" value="1"/>
</dbReference>
<dbReference type="InterPro" id="IPR050959">
    <property type="entry name" value="MarA-like"/>
</dbReference>
<name>S0FGA1_RUMCE</name>
<organism evidence="5 6">
    <name type="scientific">Ruminiclostridium cellobioparum subsp. termitidis CT1112</name>
    <dbReference type="NCBI Taxonomy" id="1195236"/>
    <lineage>
        <taxon>Bacteria</taxon>
        <taxon>Bacillati</taxon>
        <taxon>Bacillota</taxon>
        <taxon>Clostridia</taxon>
        <taxon>Eubacteriales</taxon>
        <taxon>Oscillospiraceae</taxon>
        <taxon>Ruminiclostridium</taxon>
    </lineage>
</organism>
<dbReference type="PANTHER" id="PTHR47504:SF5">
    <property type="entry name" value="RIGHT ORIGIN-BINDING PROTEIN"/>
    <property type="match status" value="1"/>
</dbReference>
<dbReference type="Gene3D" id="1.10.10.60">
    <property type="entry name" value="Homeodomain-like"/>
    <property type="match status" value="2"/>
</dbReference>
<dbReference type="Gene3D" id="3.20.80.10">
    <property type="entry name" value="Regulatory factor, effector binding domain"/>
    <property type="match status" value="1"/>
</dbReference>
<reference evidence="5 6" key="1">
    <citation type="journal article" date="2013" name="Genome Announc.">
        <title>Draft Genome Sequence of the Cellulolytic, Mesophilic, Anaerobic Bacterium Clostridium termitidis Strain CT1112 (DSM 5398).</title>
        <authorList>
            <person name="Lal S."/>
            <person name="Ramachandran U."/>
            <person name="Zhang X."/>
            <person name="Munir R."/>
            <person name="Sparling R."/>
            <person name="Levin D.B."/>
        </authorList>
    </citation>
    <scope>NUCLEOTIDE SEQUENCE [LARGE SCALE GENOMIC DNA]</scope>
    <source>
        <strain evidence="5 6">CT1112</strain>
    </source>
</reference>
<dbReference type="SUPFAM" id="SSF46689">
    <property type="entry name" value="Homeodomain-like"/>
    <property type="match status" value="1"/>
</dbReference>
<evidence type="ECO:0000256" key="1">
    <source>
        <dbReference type="ARBA" id="ARBA00023015"/>
    </source>
</evidence>
<dbReference type="InterPro" id="IPR029441">
    <property type="entry name" value="Cass2"/>
</dbReference>